<dbReference type="PANTHER" id="PTHR44196">
    <property type="entry name" value="DEHYDROGENASE/REDUCTASE SDR FAMILY MEMBER 7B"/>
    <property type="match status" value="1"/>
</dbReference>
<dbReference type="Pfam" id="PF00106">
    <property type="entry name" value="adh_short"/>
    <property type="match status" value="1"/>
</dbReference>
<feature type="region of interest" description="Disordered" evidence="4">
    <location>
        <begin position="271"/>
        <end position="292"/>
    </location>
</feature>
<dbReference type="EMBL" id="JAROCG010000001">
    <property type="protein sequence ID" value="MDN4610636.1"/>
    <property type="molecule type" value="Genomic_DNA"/>
</dbReference>
<evidence type="ECO:0000313" key="6">
    <source>
        <dbReference type="EMBL" id="MDN4610636.1"/>
    </source>
</evidence>
<dbReference type="CDD" id="cd05360">
    <property type="entry name" value="SDR_c3"/>
    <property type="match status" value="1"/>
</dbReference>
<dbReference type="SUPFAM" id="SSF51735">
    <property type="entry name" value="NAD(P)-binding Rossmann-fold domains"/>
    <property type="match status" value="1"/>
</dbReference>
<dbReference type="InterPro" id="IPR036291">
    <property type="entry name" value="NAD(P)-bd_dom_sf"/>
</dbReference>
<comment type="caution">
    <text evidence="6">The sequence shown here is derived from an EMBL/GenBank/DDBJ whole genome shotgun (WGS) entry which is preliminary data.</text>
</comment>
<evidence type="ECO:0000256" key="1">
    <source>
        <dbReference type="ARBA" id="ARBA00006484"/>
    </source>
</evidence>
<keyword evidence="2" id="KW-0560">Oxidoreductase</keyword>
<accession>A0ABT8K1C9</accession>
<dbReference type="InterPro" id="IPR002347">
    <property type="entry name" value="SDR_fam"/>
</dbReference>
<dbReference type="PRINTS" id="PR00081">
    <property type="entry name" value="GDHRDH"/>
</dbReference>
<dbReference type="PANTHER" id="PTHR44196:SF1">
    <property type="entry name" value="DEHYDROGENASE_REDUCTASE SDR FAMILY MEMBER 7B"/>
    <property type="match status" value="1"/>
</dbReference>
<dbReference type="RefSeq" id="WP_301225989.1">
    <property type="nucleotide sequence ID" value="NZ_JAROCG010000001.1"/>
</dbReference>
<dbReference type="InterPro" id="IPR020904">
    <property type="entry name" value="Sc_DH/Rdtase_CS"/>
</dbReference>
<dbReference type="PRINTS" id="PR00080">
    <property type="entry name" value="SDRFAMILY"/>
</dbReference>
<reference evidence="6" key="1">
    <citation type="submission" date="2023-06" db="EMBL/GenBank/DDBJ databases">
        <title>MT1 and MT2 Draft Genomes of Novel Species.</title>
        <authorList>
            <person name="Venkateswaran K."/>
        </authorList>
    </citation>
    <scope>NUCLEOTIDE SEQUENCE</scope>
    <source>
        <strain evidence="6">IIF3SC-B10</strain>
    </source>
</reference>
<feature type="compositionally biased region" description="Basic and acidic residues" evidence="4">
    <location>
        <begin position="271"/>
        <end position="281"/>
    </location>
</feature>
<evidence type="ECO:0000313" key="7">
    <source>
        <dbReference type="Proteomes" id="UP001174209"/>
    </source>
</evidence>
<sequence length="337" mass="36649">MTSQLKSLKDQVIVITGASSGIGLVTARMAAKRGAAVVLAARNGEALRSLEQEIRAAGGRAQHVVADVGRQEDVEHIAVVARQEFGGFDTWVNNAGVSIFGSVDEVSIEDMHRMMDTNYWGVVYGSREAVRQYRGRTGASGAIVTVGSVFGDRATPVQSTYSSTKHAVHGWTDALRMEMEAQGVPVSVTLLHPGRIDTPYNEHAQSYIDQQPAHRGMIYPPEAVAEAILHAAVHPTRDLFIGSQVKLGVVAAAIAPRLMDRFMEWHMYRSQRADRPSRRTGDSALHQPGYGLHERGTHQGWVRGRSYYLKAEKHPALAALLAGTAIGTALSPLGRRR</sequence>
<dbReference type="InterPro" id="IPR057326">
    <property type="entry name" value="KR_dom"/>
</dbReference>
<protein>
    <submittedName>
        <fullName evidence="6">SDR family oxidoreductase</fullName>
    </submittedName>
</protein>
<organism evidence="6 7">
    <name type="scientific">Arthrobacter burdickii</name>
    <dbReference type="NCBI Taxonomy" id="3035920"/>
    <lineage>
        <taxon>Bacteria</taxon>
        <taxon>Bacillati</taxon>
        <taxon>Actinomycetota</taxon>
        <taxon>Actinomycetes</taxon>
        <taxon>Micrococcales</taxon>
        <taxon>Micrococcaceae</taxon>
        <taxon>Arthrobacter</taxon>
    </lineage>
</organism>
<dbReference type="Gene3D" id="3.40.50.720">
    <property type="entry name" value="NAD(P)-binding Rossmann-like Domain"/>
    <property type="match status" value="1"/>
</dbReference>
<name>A0ABT8K1C9_9MICC</name>
<proteinExistence type="inferred from homology"/>
<feature type="domain" description="Ketoreductase" evidence="5">
    <location>
        <begin position="11"/>
        <end position="199"/>
    </location>
</feature>
<gene>
    <name evidence="6" type="ORF">P5G52_07100</name>
</gene>
<dbReference type="Proteomes" id="UP001174209">
    <property type="component" value="Unassembled WGS sequence"/>
</dbReference>
<dbReference type="SMART" id="SM00822">
    <property type="entry name" value="PKS_KR"/>
    <property type="match status" value="1"/>
</dbReference>
<evidence type="ECO:0000256" key="4">
    <source>
        <dbReference type="SAM" id="MobiDB-lite"/>
    </source>
</evidence>
<dbReference type="PROSITE" id="PS00061">
    <property type="entry name" value="ADH_SHORT"/>
    <property type="match status" value="1"/>
</dbReference>
<dbReference type="NCBIfam" id="NF005495">
    <property type="entry name" value="PRK07109.1"/>
    <property type="match status" value="1"/>
</dbReference>
<evidence type="ECO:0000259" key="5">
    <source>
        <dbReference type="SMART" id="SM00822"/>
    </source>
</evidence>
<comment type="similarity">
    <text evidence="1 3">Belongs to the short-chain dehydrogenases/reductases (SDR) family.</text>
</comment>
<evidence type="ECO:0000256" key="2">
    <source>
        <dbReference type="ARBA" id="ARBA00023002"/>
    </source>
</evidence>
<keyword evidence="7" id="KW-1185">Reference proteome</keyword>
<evidence type="ECO:0000256" key="3">
    <source>
        <dbReference type="RuleBase" id="RU000363"/>
    </source>
</evidence>